<evidence type="ECO:0000313" key="1">
    <source>
        <dbReference type="EMBL" id="KAJ8454871.1"/>
    </source>
</evidence>
<comment type="caution">
    <text evidence="1">The sequence shown here is derived from an EMBL/GenBank/DDBJ whole genome shotgun (WGS) entry which is preliminary data.</text>
</comment>
<proteinExistence type="predicted"/>
<reference evidence="1 2" key="1">
    <citation type="submission" date="2022-12" db="EMBL/GenBank/DDBJ databases">
        <title>Chromosome-scale assembly of the Ensete ventricosum genome.</title>
        <authorList>
            <person name="Dussert Y."/>
            <person name="Stocks J."/>
            <person name="Wendawek A."/>
            <person name="Woldeyes F."/>
            <person name="Nichols R.A."/>
            <person name="Borrell J.S."/>
        </authorList>
    </citation>
    <scope>NUCLEOTIDE SEQUENCE [LARGE SCALE GENOMIC DNA]</scope>
    <source>
        <strain evidence="2">cv. Maze</strain>
        <tissue evidence="1">Seeds</tissue>
    </source>
</reference>
<sequence>MRGIRLVGASSNIGHPMDVLFRWLGYRLSRVGGGWVYTTVSSGVPDSSQVPEEYRKGTGEAAAAALENIFVAIR</sequence>
<dbReference type="EMBL" id="JAQQAF010000190">
    <property type="protein sequence ID" value="KAJ8454871.1"/>
    <property type="molecule type" value="Genomic_DNA"/>
</dbReference>
<evidence type="ECO:0000313" key="2">
    <source>
        <dbReference type="Proteomes" id="UP001222027"/>
    </source>
</evidence>
<organism evidence="1 2">
    <name type="scientific">Ensete ventricosum</name>
    <name type="common">Abyssinian banana</name>
    <name type="synonym">Musa ensete</name>
    <dbReference type="NCBI Taxonomy" id="4639"/>
    <lineage>
        <taxon>Eukaryota</taxon>
        <taxon>Viridiplantae</taxon>
        <taxon>Streptophyta</taxon>
        <taxon>Embryophyta</taxon>
        <taxon>Tracheophyta</taxon>
        <taxon>Spermatophyta</taxon>
        <taxon>Magnoliopsida</taxon>
        <taxon>Liliopsida</taxon>
        <taxon>Zingiberales</taxon>
        <taxon>Musaceae</taxon>
        <taxon>Ensete</taxon>
    </lineage>
</organism>
<accession>A0AAX5K0V6</accession>
<name>A0AAX5K0V6_ENSVE</name>
<gene>
    <name evidence="1" type="ORF">OPV22_035203</name>
</gene>
<dbReference type="Proteomes" id="UP001222027">
    <property type="component" value="Unassembled WGS sequence"/>
</dbReference>
<dbReference type="AlphaFoldDB" id="A0AAX5K0V6"/>
<keyword evidence="2" id="KW-1185">Reference proteome</keyword>
<protein>
    <submittedName>
        <fullName evidence="1">Uncharacterized protein</fullName>
    </submittedName>
</protein>